<feature type="domain" description="SLH" evidence="3">
    <location>
        <begin position="227"/>
        <end position="290"/>
    </location>
</feature>
<sequence length="370" mass="39178">MNRRGKRCAAAVLAAALLLGGSTALAAGGDVLVPLSYLTEEFLPSLLDQAEDRITSDTQKTYQDALTSLQKEYQSDLASAGGVSGLSDARYKKGDVITLTTGSGVMLLSGEAQISGGTAVDVTGGYTLPIGAALPVRHHMLASESGSLSVKVTSETAVLSREGVASVTVSQETDYNALAKALEDMGLFRGTGTAYGSGYDLENIPTRIEGLVMFLRLIGEEDAALAYTGASPFTDVPAWATQYVAYAYSKGYTTGVSATAFAPSRTMGSGEYVTFLLRVLGYSETGDKPDFTWDTALFRAKELGVLTSGEYTLLTGDTTFRRAHMAYLSYFVLDARRKTGETLLTWMGQQGAVDTAVIQTIRAGVTVTRK</sequence>
<dbReference type="AlphaFoldDB" id="A0A9D1RVM0"/>
<keyword evidence="2" id="KW-0732">Signal</keyword>
<comment type="caution">
    <text evidence="4">The sequence shown here is derived from an EMBL/GenBank/DDBJ whole genome shotgun (WGS) entry which is preliminary data.</text>
</comment>
<dbReference type="Proteomes" id="UP000824192">
    <property type="component" value="Unassembled WGS sequence"/>
</dbReference>
<keyword evidence="1" id="KW-0677">Repeat</keyword>
<evidence type="ECO:0000256" key="2">
    <source>
        <dbReference type="SAM" id="SignalP"/>
    </source>
</evidence>
<evidence type="ECO:0000256" key="1">
    <source>
        <dbReference type="ARBA" id="ARBA00022737"/>
    </source>
</evidence>
<reference evidence="4" key="1">
    <citation type="journal article" date="2021" name="PeerJ">
        <title>Extensive microbial diversity within the chicken gut microbiome revealed by metagenomics and culture.</title>
        <authorList>
            <person name="Gilroy R."/>
            <person name="Ravi A."/>
            <person name="Getino M."/>
            <person name="Pursley I."/>
            <person name="Horton D.L."/>
            <person name="Alikhan N.F."/>
            <person name="Baker D."/>
            <person name="Gharbi K."/>
            <person name="Hall N."/>
            <person name="Watson M."/>
            <person name="Adriaenssens E.M."/>
            <person name="Foster-Nyarko E."/>
            <person name="Jarju S."/>
            <person name="Secka A."/>
            <person name="Antonio M."/>
            <person name="Oren A."/>
            <person name="Chaudhuri R.R."/>
            <person name="La Ragione R."/>
            <person name="Hildebrand F."/>
            <person name="Pallen M.J."/>
        </authorList>
    </citation>
    <scope>NUCLEOTIDE SEQUENCE</scope>
    <source>
        <strain evidence="4">ChiGjej6B6-1540</strain>
    </source>
</reference>
<protein>
    <recommendedName>
        <fullName evidence="3">SLH domain-containing protein</fullName>
    </recommendedName>
</protein>
<reference evidence="4" key="2">
    <citation type="submission" date="2021-04" db="EMBL/GenBank/DDBJ databases">
        <authorList>
            <person name="Gilroy R."/>
        </authorList>
    </citation>
    <scope>NUCLEOTIDE SEQUENCE</scope>
    <source>
        <strain evidence="4">ChiGjej6B6-1540</strain>
    </source>
</reference>
<dbReference type="PROSITE" id="PS51272">
    <property type="entry name" value="SLH"/>
    <property type="match status" value="1"/>
</dbReference>
<proteinExistence type="predicted"/>
<name>A0A9D1RVM0_9FIRM</name>
<dbReference type="InterPro" id="IPR001119">
    <property type="entry name" value="SLH_dom"/>
</dbReference>
<feature type="chain" id="PRO_5039379872" description="SLH domain-containing protein" evidence="2">
    <location>
        <begin position="27"/>
        <end position="370"/>
    </location>
</feature>
<dbReference type="EMBL" id="DXGA01000076">
    <property type="protein sequence ID" value="HIW93581.1"/>
    <property type="molecule type" value="Genomic_DNA"/>
</dbReference>
<feature type="signal peptide" evidence="2">
    <location>
        <begin position="1"/>
        <end position="26"/>
    </location>
</feature>
<organism evidence="4 5">
    <name type="scientific">Candidatus Flavonifractor merdipullorum</name>
    <dbReference type="NCBI Taxonomy" id="2838590"/>
    <lineage>
        <taxon>Bacteria</taxon>
        <taxon>Bacillati</taxon>
        <taxon>Bacillota</taxon>
        <taxon>Clostridia</taxon>
        <taxon>Eubacteriales</taxon>
        <taxon>Oscillospiraceae</taxon>
        <taxon>Flavonifractor</taxon>
    </lineage>
</organism>
<evidence type="ECO:0000259" key="3">
    <source>
        <dbReference type="PROSITE" id="PS51272"/>
    </source>
</evidence>
<accession>A0A9D1RVM0</accession>
<evidence type="ECO:0000313" key="5">
    <source>
        <dbReference type="Proteomes" id="UP000824192"/>
    </source>
</evidence>
<gene>
    <name evidence="4" type="ORF">H9868_03470</name>
</gene>
<evidence type="ECO:0000313" key="4">
    <source>
        <dbReference type="EMBL" id="HIW93581.1"/>
    </source>
</evidence>